<feature type="domain" description="BRCT" evidence="1">
    <location>
        <begin position="61"/>
        <end position="157"/>
    </location>
</feature>
<keyword evidence="3" id="KW-1185">Reference proteome</keyword>
<dbReference type="InterPro" id="IPR001357">
    <property type="entry name" value="BRCT_dom"/>
</dbReference>
<dbReference type="SMART" id="SM00292">
    <property type="entry name" value="BRCT"/>
    <property type="match status" value="1"/>
</dbReference>
<dbReference type="GO" id="GO:0003887">
    <property type="term" value="F:DNA-directed DNA polymerase activity"/>
    <property type="evidence" value="ECO:0007669"/>
    <property type="project" value="TreeGrafter"/>
</dbReference>
<reference evidence="2 3" key="1">
    <citation type="submission" date="2016-04" db="EMBL/GenBank/DDBJ databases">
        <title>Evolutionary innovation and constraint leading to complex multicellularity in the Ascomycota.</title>
        <authorList>
            <person name="Cisse O."/>
            <person name="Nguyen A."/>
            <person name="Hewitt D.A."/>
            <person name="Jedd G."/>
            <person name="Stajich J.E."/>
        </authorList>
    </citation>
    <scope>NUCLEOTIDE SEQUENCE [LARGE SCALE GENOMIC DNA]</scope>
    <source>
        <strain evidence="2 3">DAH-3</strain>
    </source>
</reference>
<evidence type="ECO:0000313" key="3">
    <source>
        <dbReference type="Proteomes" id="UP000186594"/>
    </source>
</evidence>
<evidence type="ECO:0000259" key="1">
    <source>
        <dbReference type="PROSITE" id="PS50172"/>
    </source>
</evidence>
<accession>A0A1U7LS00</accession>
<dbReference type="Pfam" id="PF00533">
    <property type="entry name" value="BRCT"/>
    <property type="match status" value="1"/>
</dbReference>
<dbReference type="GO" id="GO:0017125">
    <property type="term" value="F:deoxycytidyl transferase activity"/>
    <property type="evidence" value="ECO:0007669"/>
    <property type="project" value="TreeGrafter"/>
</dbReference>
<name>A0A1U7LS00_NEOID</name>
<dbReference type="PANTHER" id="PTHR45990">
    <property type="entry name" value="DNA REPAIR PROTEIN REV1"/>
    <property type="match status" value="1"/>
</dbReference>
<dbReference type="AlphaFoldDB" id="A0A1U7LS00"/>
<dbReference type="PANTHER" id="PTHR45990:SF1">
    <property type="entry name" value="DNA REPAIR PROTEIN REV1"/>
    <property type="match status" value="1"/>
</dbReference>
<sequence>MSTSKVASSIRSVVSSSRKPFDCYSSATTGHQVANGPGRSSTYNLSRQQKIRRQLQKVGETKSDIFRGCTVYVNGYTGPKITDLELKRLVVTHSGEINFTFNAKCTHVILGHIGLAGGKFQKEILKRRGAKAKYVSADWVLECVEKGKLVGESNFCVLRSDVQGSMNGFLGRGKDVSPLLASIVVESEKDN</sequence>
<organism evidence="2 3">
    <name type="scientific">Neolecta irregularis (strain DAH-3)</name>
    <dbReference type="NCBI Taxonomy" id="1198029"/>
    <lineage>
        <taxon>Eukaryota</taxon>
        <taxon>Fungi</taxon>
        <taxon>Dikarya</taxon>
        <taxon>Ascomycota</taxon>
        <taxon>Taphrinomycotina</taxon>
        <taxon>Neolectales</taxon>
        <taxon>Neolectaceae</taxon>
        <taxon>Neolecta</taxon>
    </lineage>
</organism>
<dbReference type="OrthoDB" id="427711at2759"/>
<gene>
    <name evidence="2" type="ORF">NEOLI_003789</name>
</gene>
<dbReference type="GO" id="GO:0042276">
    <property type="term" value="P:error-prone translesion synthesis"/>
    <property type="evidence" value="ECO:0007669"/>
    <property type="project" value="TreeGrafter"/>
</dbReference>
<dbReference type="GO" id="GO:0070987">
    <property type="term" value="P:error-free translesion synthesis"/>
    <property type="evidence" value="ECO:0007669"/>
    <property type="project" value="TreeGrafter"/>
</dbReference>
<dbReference type="SUPFAM" id="SSF52113">
    <property type="entry name" value="BRCT domain"/>
    <property type="match status" value="1"/>
</dbReference>
<dbReference type="GO" id="GO:0005634">
    <property type="term" value="C:nucleus"/>
    <property type="evidence" value="ECO:0007669"/>
    <property type="project" value="TreeGrafter"/>
</dbReference>
<dbReference type="PROSITE" id="PS50172">
    <property type="entry name" value="BRCT"/>
    <property type="match status" value="1"/>
</dbReference>
<dbReference type="Gene3D" id="3.40.50.10190">
    <property type="entry name" value="BRCT domain"/>
    <property type="match status" value="1"/>
</dbReference>
<dbReference type="EMBL" id="LXFE01000407">
    <property type="protein sequence ID" value="OLL25446.1"/>
    <property type="molecule type" value="Genomic_DNA"/>
</dbReference>
<comment type="caution">
    <text evidence="2">The sequence shown here is derived from an EMBL/GenBank/DDBJ whole genome shotgun (WGS) entry which is preliminary data.</text>
</comment>
<dbReference type="OMA" id="DCYSSAT"/>
<dbReference type="Proteomes" id="UP000186594">
    <property type="component" value="Unassembled WGS sequence"/>
</dbReference>
<dbReference type="InterPro" id="IPR036420">
    <property type="entry name" value="BRCT_dom_sf"/>
</dbReference>
<proteinExistence type="predicted"/>
<protein>
    <submittedName>
        <fullName evidence="2">DNA repair protein REV1</fullName>
    </submittedName>
</protein>
<dbReference type="STRING" id="1198029.A0A1U7LS00"/>
<evidence type="ECO:0000313" key="2">
    <source>
        <dbReference type="EMBL" id="OLL25446.1"/>
    </source>
</evidence>